<dbReference type="SUPFAM" id="SSF56112">
    <property type="entry name" value="Protein kinase-like (PK-like)"/>
    <property type="match status" value="1"/>
</dbReference>
<keyword evidence="4" id="KW-0418">Kinase</keyword>
<evidence type="ECO:0000313" key="8">
    <source>
        <dbReference type="EMBL" id="KIK47792.1"/>
    </source>
</evidence>
<dbReference type="Gene3D" id="3.30.200.20">
    <property type="entry name" value="Phosphorylase Kinase, domain 1"/>
    <property type="match status" value="1"/>
</dbReference>
<dbReference type="GO" id="GO:0005524">
    <property type="term" value="F:ATP binding"/>
    <property type="evidence" value="ECO:0007669"/>
    <property type="project" value="UniProtKB-KW"/>
</dbReference>
<keyword evidence="1" id="KW-0723">Serine/threonine-protein kinase</keyword>
<dbReference type="OrthoDB" id="2158884at2759"/>
<dbReference type="Gene3D" id="1.10.510.10">
    <property type="entry name" value="Transferase(Phosphotransferase) domain 1"/>
    <property type="match status" value="1"/>
</dbReference>
<dbReference type="FunFam" id="1.10.510.10:FF:000624">
    <property type="entry name" value="Mitogen-activated protein kinase"/>
    <property type="match status" value="1"/>
</dbReference>
<evidence type="ECO:0000256" key="1">
    <source>
        <dbReference type="ARBA" id="ARBA00022527"/>
    </source>
</evidence>
<keyword evidence="2" id="KW-0808">Transferase</keyword>
<dbReference type="CDD" id="cd07830">
    <property type="entry name" value="STKc_MAK_like"/>
    <property type="match status" value="1"/>
</dbReference>
<feature type="compositionally biased region" description="Polar residues" evidence="6">
    <location>
        <begin position="667"/>
        <end position="686"/>
    </location>
</feature>
<dbReference type="GO" id="GO:0004674">
    <property type="term" value="F:protein serine/threonine kinase activity"/>
    <property type="evidence" value="ECO:0007669"/>
    <property type="project" value="UniProtKB-KW"/>
</dbReference>
<protein>
    <recommendedName>
        <fullName evidence="7">Protein kinase domain-containing protein</fullName>
    </recommendedName>
</protein>
<dbReference type="Proteomes" id="UP000054485">
    <property type="component" value="Unassembled WGS sequence"/>
</dbReference>
<evidence type="ECO:0000256" key="4">
    <source>
        <dbReference type="ARBA" id="ARBA00022777"/>
    </source>
</evidence>
<feature type="compositionally biased region" description="Polar residues" evidence="6">
    <location>
        <begin position="468"/>
        <end position="483"/>
    </location>
</feature>
<feature type="region of interest" description="Disordered" evidence="6">
    <location>
        <begin position="1"/>
        <end position="60"/>
    </location>
</feature>
<dbReference type="Pfam" id="PF00069">
    <property type="entry name" value="Pkinase"/>
    <property type="match status" value="1"/>
</dbReference>
<keyword evidence="5" id="KW-0067">ATP-binding</keyword>
<dbReference type="EMBL" id="KN835143">
    <property type="protein sequence ID" value="KIK47792.1"/>
    <property type="molecule type" value="Genomic_DNA"/>
</dbReference>
<evidence type="ECO:0000256" key="5">
    <source>
        <dbReference type="ARBA" id="ARBA00022840"/>
    </source>
</evidence>
<dbReference type="InterPro" id="IPR050117">
    <property type="entry name" value="MAPK"/>
</dbReference>
<gene>
    <name evidence="8" type="ORF">CY34DRAFT_21162</name>
</gene>
<dbReference type="InterPro" id="IPR000719">
    <property type="entry name" value="Prot_kinase_dom"/>
</dbReference>
<feature type="region of interest" description="Disordered" evidence="6">
    <location>
        <begin position="647"/>
        <end position="730"/>
    </location>
</feature>
<dbReference type="PROSITE" id="PS00108">
    <property type="entry name" value="PROTEIN_KINASE_ST"/>
    <property type="match status" value="1"/>
</dbReference>
<dbReference type="SMART" id="SM00220">
    <property type="entry name" value="S_TKc"/>
    <property type="match status" value="1"/>
</dbReference>
<dbReference type="PROSITE" id="PS50011">
    <property type="entry name" value="PROTEIN_KINASE_DOM"/>
    <property type="match status" value="1"/>
</dbReference>
<organism evidence="8 9">
    <name type="scientific">Suillus luteus UH-Slu-Lm8-n1</name>
    <dbReference type="NCBI Taxonomy" id="930992"/>
    <lineage>
        <taxon>Eukaryota</taxon>
        <taxon>Fungi</taxon>
        <taxon>Dikarya</taxon>
        <taxon>Basidiomycota</taxon>
        <taxon>Agaricomycotina</taxon>
        <taxon>Agaricomycetes</taxon>
        <taxon>Agaricomycetidae</taxon>
        <taxon>Boletales</taxon>
        <taxon>Suillineae</taxon>
        <taxon>Suillaceae</taxon>
        <taxon>Suillus</taxon>
    </lineage>
</organism>
<dbReference type="InterPro" id="IPR011009">
    <property type="entry name" value="Kinase-like_dom_sf"/>
</dbReference>
<feature type="domain" description="Protein kinase" evidence="7">
    <location>
        <begin position="88"/>
        <end position="431"/>
    </location>
</feature>
<feature type="compositionally biased region" description="Low complexity" evidence="6">
    <location>
        <begin position="928"/>
        <end position="946"/>
    </location>
</feature>
<feature type="compositionally biased region" description="Polar residues" evidence="6">
    <location>
        <begin position="791"/>
        <end position="804"/>
    </location>
</feature>
<proteinExistence type="predicted"/>
<evidence type="ECO:0000313" key="9">
    <source>
        <dbReference type="Proteomes" id="UP000054485"/>
    </source>
</evidence>
<dbReference type="AlphaFoldDB" id="A0A0D0BQ02"/>
<feature type="compositionally biased region" description="Basic and acidic residues" evidence="6">
    <location>
        <begin position="705"/>
        <end position="730"/>
    </location>
</feature>
<dbReference type="STRING" id="930992.A0A0D0BQ02"/>
<evidence type="ECO:0000256" key="3">
    <source>
        <dbReference type="ARBA" id="ARBA00022741"/>
    </source>
</evidence>
<reference evidence="8 9" key="1">
    <citation type="submission" date="2014-04" db="EMBL/GenBank/DDBJ databases">
        <authorList>
            <consortium name="DOE Joint Genome Institute"/>
            <person name="Kuo A."/>
            <person name="Ruytinx J."/>
            <person name="Rineau F."/>
            <person name="Colpaert J."/>
            <person name="Kohler A."/>
            <person name="Nagy L.G."/>
            <person name="Floudas D."/>
            <person name="Copeland A."/>
            <person name="Barry K.W."/>
            <person name="Cichocki N."/>
            <person name="Veneault-Fourrey C."/>
            <person name="LaButti K."/>
            <person name="Lindquist E.A."/>
            <person name="Lipzen A."/>
            <person name="Lundell T."/>
            <person name="Morin E."/>
            <person name="Murat C."/>
            <person name="Sun H."/>
            <person name="Tunlid A."/>
            <person name="Henrissat B."/>
            <person name="Grigoriev I.V."/>
            <person name="Hibbett D.S."/>
            <person name="Martin F."/>
            <person name="Nordberg H.P."/>
            <person name="Cantor M.N."/>
            <person name="Hua S.X."/>
        </authorList>
    </citation>
    <scope>NUCLEOTIDE SEQUENCE [LARGE SCALE GENOMIC DNA]</scope>
    <source>
        <strain evidence="8 9">UH-Slu-Lm8-n1</strain>
    </source>
</reference>
<dbReference type="PANTHER" id="PTHR24055">
    <property type="entry name" value="MITOGEN-ACTIVATED PROTEIN KINASE"/>
    <property type="match status" value="1"/>
</dbReference>
<feature type="compositionally biased region" description="Polar residues" evidence="6">
    <location>
        <begin position="24"/>
        <end position="37"/>
    </location>
</feature>
<feature type="compositionally biased region" description="Low complexity" evidence="6">
    <location>
        <begin position="1008"/>
        <end position="1028"/>
    </location>
</feature>
<keyword evidence="3" id="KW-0547">Nucleotide-binding</keyword>
<dbReference type="HOGENOM" id="CLU_009787_1_1_1"/>
<evidence type="ECO:0000259" key="7">
    <source>
        <dbReference type="PROSITE" id="PS50011"/>
    </source>
</evidence>
<accession>A0A0D0BQ02</accession>
<feature type="region of interest" description="Disordered" evidence="6">
    <location>
        <begin position="767"/>
        <end position="822"/>
    </location>
</feature>
<feature type="region of interest" description="Disordered" evidence="6">
    <location>
        <begin position="549"/>
        <end position="577"/>
    </location>
</feature>
<dbReference type="InParanoid" id="A0A0D0BQ02"/>
<feature type="region of interest" description="Disordered" evidence="6">
    <location>
        <begin position="596"/>
        <end position="630"/>
    </location>
</feature>
<dbReference type="InterPro" id="IPR008271">
    <property type="entry name" value="Ser/Thr_kinase_AS"/>
</dbReference>
<keyword evidence="9" id="KW-1185">Reference proteome</keyword>
<feature type="compositionally biased region" description="Polar residues" evidence="6">
    <location>
        <begin position="1"/>
        <end position="15"/>
    </location>
</feature>
<feature type="region of interest" description="Disordered" evidence="6">
    <location>
        <begin position="927"/>
        <end position="947"/>
    </location>
</feature>
<reference evidence="9" key="2">
    <citation type="submission" date="2015-01" db="EMBL/GenBank/DDBJ databases">
        <title>Evolutionary Origins and Diversification of the Mycorrhizal Mutualists.</title>
        <authorList>
            <consortium name="DOE Joint Genome Institute"/>
            <consortium name="Mycorrhizal Genomics Consortium"/>
            <person name="Kohler A."/>
            <person name="Kuo A."/>
            <person name="Nagy L.G."/>
            <person name="Floudas D."/>
            <person name="Copeland A."/>
            <person name="Barry K.W."/>
            <person name="Cichocki N."/>
            <person name="Veneault-Fourrey C."/>
            <person name="LaButti K."/>
            <person name="Lindquist E.A."/>
            <person name="Lipzen A."/>
            <person name="Lundell T."/>
            <person name="Morin E."/>
            <person name="Murat C."/>
            <person name="Riley R."/>
            <person name="Ohm R."/>
            <person name="Sun H."/>
            <person name="Tunlid A."/>
            <person name="Henrissat B."/>
            <person name="Grigoriev I.V."/>
            <person name="Hibbett D.S."/>
            <person name="Martin F."/>
        </authorList>
    </citation>
    <scope>NUCLEOTIDE SEQUENCE [LARGE SCALE GENOMIC DNA]</scope>
    <source>
        <strain evidence="9">UH-Slu-Lm8-n1</strain>
    </source>
</reference>
<feature type="compositionally biased region" description="Polar residues" evidence="6">
    <location>
        <begin position="46"/>
        <end position="58"/>
    </location>
</feature>
<sequence length="1052" mass="116389">MFTSPNHAHQSNGHSNIHYDSHNNHQTNGHTIHQTNGHFHPPPPSQSHKSAASSQPKETVSVIGIPSVSIQNGKLQVGDSHSSSHRSYTPIKTLGDGSFGTVLLCDWHGTLPPNTPLSPMQCGGGARPEWAGKRLVAVKRMKKKWEGGWDECKRLKELESLRAIPFHPCIIPLYDFFLLPDTKELYFVFESMEGNLYHLIKARKGRTLAGGLVASIFRQIVSGLHHIHSSGYFHRDMKPENVLVTTTGLFEYRSLSPVAPPNAPTEKDVVAIIKLADFGLARETVSSPPYTEYVSTRWYRAPEVLLLSRDYSNPVDMWALGTIMAELVNLRPLFPGSGQIDQIHRICEVLGDPADHGTDVRGRSIGGGKWSRGLKMAKQFNFAFPKSTPRDFSSYFERSVPRKLIDCISDLLKYDPDNRLTSRQCLEHPYLIEALPGNAPPMPPALHTQTLSPMPSRSVSNGMYHITPSASPRSIPPSHSNHSAVPKSPYHQLPSLHPSHIPDASSSHRSAFVPSFVTSTIHTPTSHKTSEYVVDPRIHSHPHYSDIQEEVRAQGGASSPWASHARSDSDQMEVSSPQAETLLDTYHAGYPMEVQSSPMVPEYQSRPRIEPDHPMPAHDATQSPSVKLSSKLHFSLGKKPSKWGLSMFGHGDKVHQQLPPVDEVPGASSNSTPSLKRTQSTSSDSPSLAELQPMNGSARKNAKAIKKEAERLSREAEKQRRIMAERTQREQARAVMQKRSQMYMQTASRNELEWMWQTHASLLNSHQRGTPYDEMEKSKVSASGPIRQKETQGSAKVSSPTLNAASGRYINPIDGTLAPNDRWGLRDERLSKVRRRDFDDDHSMSSSDVHSLSRMSAISFATVDSDPGPSRTRRPTLYGINRMTSASSLRTGTTSFDDFPTSARSSNSISLDHQFNDFCIRASVDTTSSASGASSPPPLNLLSLSPSPRPWIRTDSTSPQHSSYMVPPMIRYPSSSHKSFECNGQLYGHPPSPRIDPQSVINPIFKVTPLPTSPSDHLSSPHSLPPFSQLEAVAEGEYPPLSPMSFHSPEDD</sequence>
<feature type="region of interest" description="Disordered" evidence="6">
    <location>
        <begin position="464"/>
        <end position="507"/>
    </location>
</feature>
<feature type="region of interest" description="Disordered" evidence="6">
    <location>
        <begin position="1005"/>
        <end position="1052"/>
    </location>
</feature>
<evidence type="ECO:0000256" key="6">
    <source>
        <dbReference type="SAM" id="MobiDB-lite"/>
    </source>
</evidence>
<name>A0A0D0BQ02_9AGAM</name>
<evidence type="ECO:0000256" key="2">
    <source>
        <dbReference type="ARBA" id="ARBA00022679"/>
    </source>
</evidence>
<feature type="compositionally biased region" description="Basic and acidic residues" evidence="6">
    <location>
        <begin position="605"/>
        <end position="616"/>
    </location>
</feature>